<feature type="domain" description="Cadherin" evidence="1">
    <location>
        <begin position="223"/>
        <end position="320"/>
    </location>
</feature>
<dbReference type="Pfam" id="PF00028">
    <property type="entry name" value="Cadherin"/>
    <property type="match status" value="1"/>
</dbReference>
<keyword evidence="2" id="KW-0540">Nuclease</keyword>
<dbReference type="PROSITE" id="PS50268">
    <property type="entry name" value="CADHERIN_2"/>
    <property type="match status" value="1"/>
</dbReference>
<dbReference type="GO" id="GO:0004519">
    <property type="term" value="F:endonuclease activity"/>
    <property type="evidence" value="ECO:0007669"/>
    <property type="project" value="UniProtKB-KW"/>
</dbReference>
<evidence type="ECO:0000313" key="2">
    <source>
        <dbReference type="EMBL" id="NIY71256.1"/>
    </source>
</evidence>
<dbReference type="Proteomes" id="UP000709466">
    <property type="component" value="Unassembled WGS sequence"/>
</dbReference>
<keyword evidence="2" id="KW-0255">Endonuclease</keyword>
<comment type="caution">
    <text evidence="2">The sequence shown here is derived from an EMBL/GenBank/DDBJ whole genome shotgun (WGS) entry which is preliminary data.</text>
</comment>
<dbReference type="SUPFAM" id="SSF56219">
    <property type="entry name" value="DNase I-like"/>
    <property type="match status" value="1"/>
</dbReference>
<dbReference type="SUPFAM" id="SSF49313">
    <property type="entry name" value="Cadherin-like"/>
    <property type="match status" value="1"/>
</dbReference>
<dbReference type="CDD" id="cd04486">
    <property type="entry name" value="YhcR_OBF_like"/>
    <property type="match status" value="1"/>
</dbReference>
<sequence length="1123" mass="118752">MFAFPAFGALSSFNRYKNFLPTLEIGSRGDDTFYSNGGTQFFIGQRGDDTLVIDGSMEDYNFLSTFRPHKWAGSPLALLSGTNALGQSETITIVGVEQIFFAGDDYTLYLDGRNNEVLAADDSVVAVEDVALQIDVADLLANDFDADGDALSVSSVAATSELGASVTIENGVITYLTGDAMNALAEGEVVTDTFVYNVADGYGSEVTATVSVEVTGTNDAPVVTVAPSVDIAENQTAVATASATDVDGETVTWSLSGNDAASFAINADGEISFIDAPDYETDPTSYNLTVTATDEAGGASSEELTVNVTDVIEADPTPRLNEIHYDNVGGDVGEFYEVRVGAGADVSNLYVELYNGSNGSLYDTKVMSNATKTSDGTYDYYVVEVSRIQNGSPDGIALAQDGELIEFFSYEGTFTAASVFGYADGATSTDMGVEEGSSTPIGYSLQRLDDGTWAEAAPETKGYATGGVEPEEPPVEKEIVLISTIQGEGYSTGMSGQTVTVSAVVTQITNTGFFVQEEDIDADGNALTSEGIFVYTGGGEAVELGNLVEVIGEVEEYYGLTQIDADAVVVIEQAAMAPDYVDLYLTPTEALSLEQYEGMLVEVHSGTEDALTIIENYNLARYGEIVVSAGTQMQPTQLYDAQTQQAEIEALNEANGNNRLIFEDNTSSQNPDQFTYLPGGAGDNGNGYLDKGDDFGDDGSTIRLGAEMDSAKGVINYAYGDYRLNVTETLELDPATNEGAREDVPSDVGGTLQVASYNVLNYFTTIDVSGAGTGPDGTLDPRGADSASEFERQSSKIVEGILGTGAEVLALQEIENNGFGEGSAIGTLVGQINAEGGTNFAYVNPLSEGETHVGTDAIMTGIIYNADEVTLVHAEYLVYEESSADTTYAIAGEIADTLGVNFDDYDRNRPSTAATFIDNATGEEFTVVSSHFKSKGDSGLADVVDAAKAHIASGGTDITQEQLDTLLADPNVDQGDGQGYWNAVRTDAAIELGNWITTDYNGTGATNVIMMGDMNAYAQEDPVQALGADFNDLVDEFIGQDQAYSYVFDGMQGSLDQGLADDELMAHVTGVTEWHINADEPGLIGYDDTYTDSAFYNDGVYGSSDHDPLIVGLDFSTADTFLF</sequence>
<dbReference type="InterPro" id="IPR047971">
    <property type="entry name" value="ExeM-like"/>
</dbReference>
<dbReference type="Gene3D" id="2.60.40.60">
    <property type="entry name" value="Cadherins"/>
    <property type="match status" value="1"/>
</dbReference>
<dbReference type="InterPro" id="IPR010221">
    <property type="entry name" value="VCBS_dom"/>
</dbReference>
<dbReference type="NCBIfam" id="TIGR01965">
    <property type="entry name" value="VCBS_repeat"/>
    <property type="match status" value="1"/>
</dbReference>
<evidence type="ECO:0000259" key="1">
    <source>
        <dbReference type="PROSITE" id="PS50268"/>
    </source>
</evidence>
<dbReference type="InterPro" id="IPR036691">
    <property type="entry name" value="Endo/exonu/phosph_ase_sf"/>
</dbReference>
<keyword evidence="2" id="KW-0378">Hydrolase</keyword>
<name>A0ABX0VTD3_9RHOB</name>
<organism evidence="2 3">
    <name type="scientific">Marivivens donghaensis</name>
    <dbReference type="NCBI Taxonomy" id="1699413"/>
    <lineage>
        <taxon>Bacteria</taxon>
        <taxon>Pseudomonadati</taxon>
        <taxon>Pseudomonadota</taxon>
        <taxon>Alphaproteobacteria</taxon>
        <taxon>Rhodobacterales</taxon>
        <taxon>Paracoccaceae</taxon>
        <taxon>Marivivens group</taxon>
        <taxon>Marivivens</taxon>
    </lineage>
</organism>
<dbReference type="InterPro" id="IPR015919">
    <property type="entry name" value="Cadherin-like_sf"/>
</dbReference>
<dbReference type="Gene3D" id="3.60.10.10">
    <property type="entry name" value="Endonuclease/exonuclease/phosphatase"/>
    <property type="match status" value="1"/>
</dbReference>
<accession>A0ABX0VTD3</accession>
<dbReference type="SMART" id="SM00112">
    <property type="entry name" value="CA"/>
    <property type="match status" value="1"/>
</dbReference>
<dbReference type="NCBIfam" id="NF033681">
    <property type="entry name" value="ExeM_NucH_DNase"/>
    <property type="match status" value="1"/>
</dbReference>
<gene>
    <name evidence="2" type="ORF">HCZ30_02270</name>
</gene>
<dbReference type="Pfam" id="PF17963">
    <property type="entry name" value="Big_9"/>
    <property type="match status" value="1"/>
</dbReference>
<proteinExistence type="predicted"/>
<dbReference type="RefSeq" id="WP_167636135.1">
    <property type="nucleotide sequence ID" value="NZ_JAATOP010000001.1"/>
</dbReference>
<dbReference type="PANTHER" id="PTHR42834:SF1">
    <property type="entry name" value="ENDONUCLEASE_EXONUCLEASE_PHOSPHATASE FAMILY PROTEIN (AFU_ORTHOLOGUE AFUA_3G09210)"/>
    <property type="match status" value="1"/>
</dbReference>
<protein>
    <submittedName>
        <fullName evidence="2">ExeM/NucH family extracellular endonuclease</fullName>
    </submittedName>
</protein>
<keyword evidence="3" id="KW-1185">Reference proteome</keyword>
<dbReference type="PANTHER" id="PTHR42834">
    <property type="entry name" value="ENDONUCLEASE/EXONUCLEASE/PHOSPHATASE FAMILY PROTEIN (AFU_ORTHOLOGUE AFUA_3G09210)"/>
    <property type="match status" value="1"/>
</dbReference>
<reference evidence="2 3" key="1">
    <citation type="submission" date="2020-03" db="EMBL/GenBank/DDBJ databases">
        <title>Bacterial isolates of synthetic phycosphere.</title>
        <authorList>
            <person name="Fu H."/>
            <person name="Moran M.A."/>
        </authorList>
    </citation>
    <scope>NUCLEOTIDE SEQUENCE [LARGE SCALE GENOMIC DNA]</scope>
    <source>
        <strain evidence="2 3">HF1</strain>
    </source>
</reference>
<evidence type="ECO:0000313" key="3">
    <source>
        <dbReference type="Proteomes" id="UP000709466"/>
    </source>
</evidence>
<dbReference type="InterPro" id="IPR002126">
    <property type="entry name" value="Cadherin-like_dom"/>
</dbReference>
<dbReference type="EMBL" id="JAATOP010000001">
    <property type="protein sequence ID" value="NIY71256.1"/>
    <property type="molecule type" value="Genomic_DNA"/>
</dbReference>
<dbReference type="CDD" id="cd11304">
    <property type="entry name" value="Cadherin_repeat"/>
    <property type="match status" value="1"/>
</dbReference>